<dbReference type="InParanoid" id="B9R9X5"/>
<protein>
    <recommendedName>
        <fullName evidence="1">F-box domain-containing protein</fullName>
    </recommendedName>
</protein>
<name>B9R9X5_RICCO</name>
<proteinExistence type="predicted"/>
<keyword evidence="3" id="KW-1185">Reference proteome</keyword>
<dbReference type="PANTHER" id="PTHR35546:SF25">
    <property type="entry name" value="F-BOX DOMAIN-CONTAINING PROTEIN"/>
    <property type="match status" value="1"/>
</dbReference>
<dbReference type="eggNOG" id="ENOG502QQSC">
    <property type="taxonomic scope" value="Eukaryota"/>
</dbReference>
<dbReference type="InterPro" id="IPR001810">
    <property type="entry name" value="F-box_dom"/>
</dbReference>
<evidence type="ECO:0000259" key="1">
    <source>
        <dbReference type="SMART" id="SM00256"/>
    </source>
</evidence>
<sequence length="332" mass="38767">MACSRRTKRMFPSSPSLSSAETIANNYDLLTHILLCLPIKSLLKFNCVSKHWLSLISNPHFYRRLNLYDSPCALFVQKWPRSDILEYDFIKLDSAFDPARSRHYKVICTCQYEISEPDYHIAVYSSKTGLWRVTAASFTLDNMDFGFYGGVFWNGAIHWYTDSGPSFCFDVDQEQIREMPMPPIPDDWYRRRVIYFGESGGHLNLIEIYHHAATQFNVCELAKDYSGWFVKYRIELEEVIIAFPEMIKTQFEPTVLNYYAYEIWCIVRGESDENSYMVLHMPAKIIRYNLKGKSFKKLCDFPPDSGATGFHEDAMNFRWGNAYTYIRSLAPV</sequence>
<reference evidence="3" key="1">
    <citation type="journal article" date="2010" name="Nat. Biotechnol.">
        <title>Draft genome sequence of the oilseed species Ricinus communis.</title>
        <authorList>
            <person name="Chan A.P."/>
            <person name="Crabtree J."/>
            <person name="Zhao Q."/>
            <person name="Lorenzi H."/>
            <person name="Orvis J."/>
            <person name="Puiu D."/>
            <person name="Melake-Berhan A."/>
            <person name="Jones K.M."/>
            <person name="Redman J."/>
            <person name="Chen G."/>
            <person name="Cahoon E.B."/>
            <person name="Gedil M."/>
            <person name="Stanke M."/>
            <person name="Haas B.J."/>
            <person name="Wortman J.R."/>
            <person name="Fraser-Liggett C.M."/>
            <person name="Ravel J."/>
            <person name="Rabinowicz P.D."/>
        </authorList>
    </citation>
    <scope>NUCLEOTIDE SEQUENCE [LARGE SCALE GENOMIC DNA]</scope>
    <source>
        <strain evidence="3">cv. Hale</strain>
    </source>
</reference>
<dbReference type="Proteomes" id="UP000008311">
    <property type="component" value="Unassembled WGS sequence"/>
</dbReference>
<dbReference type="Gene3D" id="1.20.1280.50">
    <property type="match status" value="1"/>
</dbReference>
<dbReference type="SUPFAM" id="SSF81383">
    <property type="entry name" value="F-box domain"/>
    <property type="match status" value="1"/>
</dbReference>
<accession>B9R9X5</accession>
<dbReference type="AlphaFoldDB" id="B9R9X5"/>
<dbReference type="Pfam" id="PF00646">
    <property type="entry name" value="F-box"/>
    <property type="match status" value="1"/>
</dbReference>
<dbReference type="Pfam" id="PF24750">
    <property type="entry name" value="b-prop_At3g26010-like"/>
    <property type="match status" value="1"/>
</dbReference>
<feature type="domain" description="F-box" evidence="1">
    <location>
        <begin position="25"/>
        <end position="65"/>
    </location>
</feature>
<dbReference type="InterPro" id="IPR055290">
    <property type="entry name" value="At3g26010-like"/>
</dbReference>
<evidence type="ECO:0000313" key="2">
    <source>
        <dbReference type="EMBL" id="EEF51602.1"/>
    </source>
</evidence>
<gene>
    <name evidence="2" type="ORF">RCOM_1501190</name>
</gene>
<dbReference type="EMBL" id="EQ973773">
    <property type="protein sequence ID" value="EEF51602.1"/>
    <property type="molecule type" value="Genomic_DNA"/>
</dbReference>
<dbReference type="InterPro" id="IPR056592">
    <property type="entry name" value="Beta-prop_At3g26010-like"/>
</dbReference>
<dbReference type="InterPro" id="IPR036047">
    <property type="entry name" value="F-box-like_dom_sf"/>
</dbReference>
<organism evidence="2 3">
    <name type="scientific">Ricinus communis</name>
    <name type="common">Castor bean</name>
    <dbReference type="NCBI Taxonomy" id="3988"/>
    <lineage>
        <taxon>Eukaryota</taxon>
        <taxon>Viridiplantae</taxon>
        <taxon>Streptophyta</taxon>
        <taxon>Embryophyta</taxon>
        <taxon>Tracheophyta</taxon>
        <taxon>Spermatophyta</taxon>
        <taxon>Magnoliopsida</taxon>
        <taxon>eudicotyledons</taxon>
        <taxon>Gunneridae</taxon>
        <taxon>Pentapetalae</taxon>
        <taxon>rosids</taxon>
        <taxon>fabids</taxon>
        <taxon>Malpighiales</taxon>
        <taxon>Euphorbiaceae</taxon>
        <taxon>Acalyphoideae</taxon>
        <taxon>Acalypheae</taxon>
        <taxon>Ricinus</taxon>
    </lineage>
</organism>
<evidence type="ECO:0000313" key="3">
    <source>
        <dbReference type="Proteomes" id="UP000008311"/>
    </source>
</evidence>
<dbReference type="SMART" id="SM00256">
    <property type="entry name" value="FBOX"/>
    <property type="match status" value="1"/>
</dbReference>
<dbReference type="PANTHER" id="PTHR35546">
    <property type="entry name" value="F-BOX PROTEIN INTERACTION DOMAIN PROTEIN-RELATED"/>
    <property type="match status" value="1"/>
</dbReference>